<dbReference type="InterPro" id="IPR010895">
    <property type="entry name" value="CHRD"/>
</dbReference>
<keyword evidence="4" id="KW-1185">Reference proteome</keyword>
<dbReference type="SMART" id="SM00754">
    <property type="entry name" value="CHRD"/>
    <property type="match status" value="1"/>
</dbReference>
<dbReference type="EMBL" id="JBHSFP010000024">
    <property type="protein sequence ID" value="MFC4534648.1"/>
    <property type="molecule type" value="Genomic_DNA"/>
</dbReference>
<keyword evidence="1" id="KW-0732">Signal</keyword>
<organism evidence="3 4">
    <name type="scientific">Sphaerisporangium dianthi</name>
    <dbReference type="NCBI Taxonomy" id="1436120"/>
    <lineage>
        <taxon>Bacteria</taxon>
        <taxon>Bacillati</taxon>
        <taxon>Actinomycetota</taxon>
        <taxon>Actinomycetes</taxon>
        <taxon>Streptosporangiales</taxon>
        <taxon>Streptosporangiaceae</taxon>
        <taxon>Sphaerisporangium</taxon>
    </lineage>
</organism>
<comment type="caution">
    <text evidence="3">The sequence shown here is derived from an EMBL/GenBank/DDBJ whole genome shotgun (WGS) entry which is preliminary data.</text>
</comment>
<dbReference type="Proteomes" id="UP001596004">
    <property type="component" value="Unassembled WGS sequence"/>
</dbReference>
<sequence length="214" mass="22758">MKTSTQMGKGRMSWQRVFGGAAAAGAVAMVAAGTVSAAPASAASQPVRVITAPAAHDHTHTTGTVGAHEHTQTTGTVSAHEHTHTTRKYYFAAGLLGRNEVREPGKKVDDPNGVALAKFRISGNRFYYVVQWKNTGRPTAFHIHRGKAGVNGPVVIDLLSNGTIRGNTSFGSVRVKSSLLAGIKKNPKNWYANLHTAQFPDGAVRGQLHKGGRW</sequence>
<feature type="domain" description="CHRD" evidence="2">
    <location>
        <begin position="89"/>
        <end position="210"/>
    </location>
</feature>
<feature type="signal peptide" evidence="1">
    <location>
        <begin position="1"/>
        <end position="37"/>
    </location>
</feature>
<evidence type="ECO:0000256" key="1">
    <source>
        <dbReference type="SAM" id="SignalP"/>
    </source>
</evidence>
<proteinExistence type="predicted"/>
<dbReference type="RefSeq" id="WP_380845702.1">
    <property type="nucleotide sequence ID" value="NZ_JBHSFP010000024.1"/>
</dbReference>
<reference evidence="4" key="1">
    <citation type="journal article" date="2019" name="Int. J. Syst. Evol. Microbiol.">
        <title>The Global Catalogue of Microorganisms (GCM) 10K type strain sequencing project: providing services to taxonomists for standard genome sequencing and annotation.</title>
        <authorList>
            <consortium name="The Broad Institute Genomics Platform"/>
            <consortium name="The Broad Institute Genome Sequencing Center for Infectious Disease"/>
            <person name="Wu L."/>
            <person name="Ma J."/>
        </authorList>
    </citation>
    <scope>NUCLEOTIDE SEQUENCE [LARGE SCALE GENOMIC DNA]</scope>
    <source>
        <strain evidence="4">CGMCC 4.7132</strain>
    </source>
</reference>
<feature type="chain" id="PRO_5047146136" evidence="1">
    <location>
        <begin position="38"/>
        <end position="214"/>
    </location>
</feature>
<evidence type="ECO:0000313" key="3">
    <source>
        <dbReference type="EMBL" id="MFC4534648.1"/>
    </source>
</evidence>
<accession>A0ABV9CNU4</accession>
<evidence type="ECO:0000259" key="2">
    <source>
        <dbReference type="SMART" id="SM00754"/>
    </source>
</evidence>
<gene>
    <name evidence="3" type="ORF">ACFO60_28155</name>
</gene>
<evidence type="ECO:0000313" key="4">
    <source>
        <dbReference type="Proteomes" id="UP001596004"/>
    </source>
</evidence>
<dbReference type="Pfam" id="PF07452">
    <property type="entry name" value="CHRD"/>
    <property type="match status" value="1"/>
</dbReference>
<protein>
    <submittedName>
        <fullName evidence="3">CHRD domain-containing protein</fullName>
    </submittedName>
</protein>
<name>A0ABV9CNU4_9ACTN</name>